<proteinExistence type="predicted"/>
<dbReference type="EMBL" id="RZGK01000002">
    <property type="protein sequence ID" value="KAF9701084.1"/>
    <property type="molecule type" value="Genomic_DNA"/>
</dbReference>
<reference evidence="1" key="1">
    <citation type="submission" date="2018-12" db="EMBL/GenBank/DDBJ databases">
        <authorList>
            <person name="Syme R.A."/>
            <person name="Farfan-Caceres L."/>
            <person name="Lichtenzveig J."/>
        </authorList>
    </citation>
    <scope>NUCLEOTIDE SEQUENCE</scope>
    <source>
        <strain evidence="1">Al4</strain>
    </source>
</reference>
<reference evidence="1" key="2">
    <citation type="submission" date="2020-09" db="EMBL/GenBank/DDBJ databases">
        <title>Reference genome assembly for Australian Ascochyta lentis isolate Al4.</title>
        <authorList>
            <person name="Lee R.C."/>
            <person name="Farfan-Caceres L.M."/>
            <person name="Debler J.W."/>
            <person name="Williams A.H."/>
            <person name="Henares B.M."/>
        </authorList>
    </citation>
    <scope>NUCLEOTIDE SEQUENCE</scope>
    <source>
        <strain evidence="1">Al4</strain>
    </source>
</reference>
<protein>
    <recommendedName>
        <fullName evidence="3">Heterokaryon incompatibility domain-containing protein</fullName>
    </recommendedName>
</protein>
<comment type="caution">
    <text evidence="1">The sequence shown here is derived from an EMBL/GenBank/DDBJ whole genome shotgun (WGS) entry which is preliminary data.</text>
</comment>
<dbReference type="Proteomes" id="UP000651452">
    <property type="component" value="Unassembled WGS sequence"/>
</dbReference>
<name>A0A8H7JCH6_9PLEO</name>
<dbReference type="AlphaFoldDB" id="A0A8H7JCH6"/>
<dbReference type="PANTHER" id="PTHR10622">
    <property type="entry name" value="HET DOMAIN-CONTAINING PROTEIN"/>
    <property type="match status" value="1"/>
</dbReference>
<sequence>MPTGFEKINAPCLQALADHLPYLWVDTCCIDKTSSAELSEAINSMFRWWWYRPARVCYVYLEDFEVSSVPGVTADAAIGSEKAGLGKARYFTRRWTLQELVAPRCMDFYHKNWVCFGTKGSLKSALAHVIGINKAYLSDANTQTSPYLLLDVTVDKGISVFAQHPNQFLAAVDTSSYTSEGESSTISGKGLKIQLPLFKKFKYPSSQPSIAVLNYAAFRGLRMF</sequence>
<evidence type="ECO:0008006" key="3">
    <source>
        <dbReference type="Google" id="ProtNLM"/>
    </source>
</evidence>
<evidence type="ECO:0000313" key="2">
    <source>
        <dbReference type="Proteomes" id="UP000651452"/>
    </source>
</evidence>
<accession>A0A8H7JCH6</accession>
<organism evidence="1 2">
    <name type="scientific">Ascochyta lentis</name>
    <dbReference type="NCBI Taxonomy" id="205686"/>
    <lineage>
        <taxon>Eukaryota</taxon>
        <taxon>Fungi</taxon>
        <taxon>Dikarya</taxon>
        <taxon>Ascomycota</taxon>
        <taxon>Pezizomycotina</taxon>
        <taxon>Dothideomycetes</taxon>
        <taxon>Pleosporomycetidae</taxon>
        <taxon>Pleosporales</taxon>
        <taxon>Pleosporineae</taxon>
        <taxon>Didymellaceae</taxon>
        <taxon>Ascochyta</taxon>
    </lineage>
</organism>
<keyword evidence="2" id="KW-1185">Reference proteome</keyword>
<dbReference type="PANTHER" id="PTHR10622:SF10">
    <property type="entry name" value="HET DOMAIN-CONTAINING PROTEIN"/>
    <property type="match status" value="1"/>
</dbReference>
<evidence type="ECO:0000313" key="1">
    <source>
        <dbReference type="EMBL" id="KAF9701084.1"/>
    </source>
</evidence>
<gene>
    <name evidence="1" type="ORF">EKO04_000972</name>
</gene>
<dbReference type="OrthoDB" id="20872at2759"/>